<feature type="transmembrane region" description="Helical" evidence="1">
    <location>
        <begin position="97"/>
        <end position="117"/>
    </location>
</feature>
<feature type="transmembrane region" description="Helical" evidence="1">
    <location>
        <begin position="123"/>
        <end position="146"/>
    </location>
</feature>
<dbReference type="AlphaFoldDB" id="A0A0K9H0J9"/>
<dbReference type="PATRIC" id="fig|1679170.3.peg.5161"/>
<dbReference type="STRING" id="1679170.AC625_22905"/>
<dbReference type="Pfam" id="PF12822">
    <property type="entry name" value="ECF_trnsprt"/>
    <property type="match status" value="1"/>
</dbReference>
<gene>
    <name evidence="2" type="ORF">AC625_22905</name>
</gene>
<reference evidence="3" key="1">
    <citation type="submission" date="2015-07" db="EMBL/GenBank/DDBJ databases">
        <title>Genome sequencing project for genomic taxonomy and phylogenomics of Bacillus-like bacteria.</title>
        <authorList>
            <person name="Liu B."/>
            <person name="Wang J."/>
            <person name="Zhu Y."/>
            <person name="Liu G."/>
            <person name="Chen Q."/>
            <person name="Chen Z."/>
            <person name="Lan J."/>
            <person name="Che J."/>
            <person name="Ge C."/>
            <person name="Shi H."/>
            <person name="Pan Z."/>
            <person name="Liu X."/>
        </authorList>
    </citation>
    <scope>NUCLEOTIDE SEQUENCE [LARGE SCALE GENOMIC DNA]</scope>
    <source>
        <strain evidence="3">FJAT-27997</strain>
    </source>
</reference>
<name>A0A0K9H0J9_9BACI</name>
<sequence>MNVKQMSILAIFIALSVAGAFIKIPGVIGSVALDSFPSLLAACLLGPVAGAVVGGLGHLISAIIGGMLLGPLHFIVMLEMALLAWTFGILYRRDKRVGAALLFFIGNVFISPLPFIFIISWSFFVALIPSLAIATAINLGVALILLPRLTPILQKMIMNKGTKE</sequence>
<keyword evidence="1" id="KW-0472">Membrane</keyword>
<dbReference type="GO" id="GO:0022857">
    <property type="term" value="F:transmembrane transporter activity"/>
    <property type="evidence" value="ECO:0007669"/>
    <property type="project" value="InterPro"/>
</dbReference>
<dbReference type="EMBL" id="LFZW01000001">
    <property type="protein sequence ID" value="KMY52027.1"/>
    <property type="molecule type" value="Genomic_DNA"/>
</dbReference>
<evidence type="ECO:0000313" key="2">
    <source>
        <dbReference type="EMBL" id="KMY52027.1"/>
    </source>
</evidence>
<organism evidence="2 3">
    <name type="scientific">Peribacillus loiseleuriae</name>
    <dbReference type="NCBI Taxonomy" id="1679170"/>
    <lineage>
        <taxon>Bacteria</taxon>
        <taxon>Bacillati</taxon>
        <taxon>Bacillota</taxon>
        <taxon>Bacilli</taxon>
        <taxon>Bacillales</taxon>
        <taxon>Bacillaceae</taxon>
        <taxon>Peribacillus</taxon>
    </lineage>
</organism>
<evidence type="ECO:0000313" key="3">
    <source>
        <dbReference type="Proteomes" id="UP000037146"/>
    </source>
</evidence>
<accession>A0A0K9H0J9</accession>
<dbReference type="Proteomes" id="UP000037146">
    <property type="component" value="Unassembled WGS sequence"/>
</dbReference>
<protein>
    <submittedName>
        <fullName evidence="2">Membrane protein</fullName>
    </submittedName>
</protein>
<evidence type="ECO:0000256" key="1">
    <source>
        <dbReference type="SAM" id="Phobius"/>
    </source>
</evidence>
<feature type="transmembrane region" description="Helical" evidence="1">
    <location>
        <begin position="6"/>
        <end position="27"/>
    </location>
</feature>
<keyword evidence="1" id="KW-1133">Transmembrane helix</keyword>
<keyword evidence="1" id="KW-0812">Transmembrane</keyword>
<dbReference type="RefSeq" id="WP_049683384.1">
    <property type="nucleotide sequence ID" value="NZ_LFZW01000001.1"/>
</dbReference>
<dbReference type="Gene3D" id="1.10.1760.20">
    <property type="match status" value="1"/>
</dbReference>
<dbReference type="InterPro" id="IPR024529">
    <property type="entry name" value="ECF_trnsprt_substrate-spec"/>
</dbReference>
<proteinExistence type="predicted"/>
<keyword evidence="3" id="KW-1185">Reference proteome</keyword>
<comment type="caution">
    <text evidence="2">The sequence shown here is derived from an EMBL/GenBank/DDBJ whole genome shotgun (WGS) entry which is preliminary data.</text>
</comment>
<dbReference type="OrthoDB" id="5431035at2"/>